<keyword evidence="4 6" id="KW-0808">Transferase</keyword>
<dbReference type="Pfam" id="PF04068">
    <property type="entry name" value="Fer4_RLI"/>
    <property type="match status" value="1"/>
</dbReference>
<dbReference type="PANTHER" id="PTHR20426">
    <property type="entry name" value="RIBOSOME BIOGENESIS PROTEIN TSR3 HOMOLOG"/>
    <property type="match status" value="1"/>
</dbReference>
<feature type="binding site" evidence="6">
    <location>
        <position position="145"/>
    </location>
    <ligand>
        <name>S-adenosyl-L-methionine</name>
        <dbReference type="ChEBI" id="CHEBI:59789"/>
    </ligand>
</feature>
<reference evidence="11" key="1">
    <citation type="submission" date="2025-08" db="UniProtKB">
        <authorList>
            <consortium name="RefSeq"/>
        </authorList>
    </citation>
    <scope>IDENTIFICATION</scope>
    <source>
        <tissue evidence="11">Cell line</tissue>
    </source>
</reference>
<evidence type="ECO:0000256" key="4">
    <source>
        <dbReference type="ARBA" id="ARBA00022679"/>
    </source>
</evidence>
<organism evidence="10 11">
    <name type="scientific">Vulpes vulpes</name>
    <name type="common">Red fox</name>
    <dbReference type="NCBI Taxonomy" id="9627"/>
    <lineage>
        <taxon>Eukaryota</taxon>
        <taxon>Metazoa</taxon>
        <taxon>Chordata</taxon>
        <taxon>Craniata</taxon>
        <taxon>Vertebrata</taxon>
        <taxon>Euteleostomi</taxon>
        <taxon>Mammalia</taxon>
        <taxon>Eutheria</taxon>
        <taxon>Laurasiatheria</taxon>
        <taxon>Carnivora</taxon>
        <taxon>Caniformia</taxon>
        <taxon>Canidae</taxon>
        <taxon>Vulpes</taxon>
    </lineage>
</organism>
<comment type="caution">
    <text evidence="6">Lacks conserved residue(s) required for the propagation of feature annotation.</text>
</comment>
<evidence type="ECO:0000256" key="6">
    <source>
        <dbReference type="HAMAP-Rule" id="MF_03146"/>
    </source>
</evidence>
<feature type="region of interest" description="Disordered" evidence="7">
    <location>
        <begin position="1"/>
        <end position="24"/>
    </location>
</feature>
<feature type="domain" description="16S/18S rRNA aminocarboxypropyltransferase Tsr3 C-terminal" evidence="8">
    <location>
        <begin position="96"/>
        <end position="222"/>
    </location>
</feature>
<dbReference type="GeneID" id="112909143"/>
<dbReference type="Pfam" id="PF04034">
    <property type="entry name" value="Ribo_biogen_C"/>
    <property type="match status" value="1"/>
</dbReference>
<feature type="domain" description="RNase L inhibitor RLI-like possible metal-binding" evidence="9">
    <location>
        <begin position="59"/>
        <end position="92"/>
    </location>
</feature>
<dbReference type="HAMAP" id="MF_01116">
    <property type="entry name" value="TSR3"/>
    <property type="match status" value="1"/>
</dbReference>
<evidence type="ECO:0000259" key="8">
    <source>
        <dbReference type="Pfam" id="PF04034"/>
    </source>
</evidence>
<sequence>MGRRRAARGSGAGGGRARRPAGRSLEAFAEDVGAALRASVEPEAAEEEGGSGPARPPCPLAMWELGHCDPRRCTGRKLARLGLVRSLRLGQRFGGVVLSPVGSQYVSCADRQLVAQCGVAVIDCSWARLDETPFGKMRGSHLRLLPHLVAANPVNYGRPCKLSCVEAFAATLCILGFSDLAIILLRKFKWGKGFLDLNHQLLDKYAACSGPEEVLQAEQEFLAHARERPEEEEIGCSQTVVTATVRMSPRSGDLMLRTEERAAAALRRRILWIKGQRPGPPETFGKESRNGRETEVCRHVYFFTTEQ</sequence>
<keyword evidence="5 6" id="KW-0949">S-adenosyl-L-methionine</keyword>
<comment type="catalytic activity">
    <reaction evidence="6">
        <text>N(1)-methylpseudouridine(1248) in human 18S rRNA + S-adenosyl-L-methionine = N(1)-methyl-N(3)-[(3S)-3-amino-3-carboxypropyl]pseudouridine(1248) in human 18S rRNA + S-methyl-5'-thioadenosine + H(+)</text>
        <dbReference type="Rhea" id="RHEA:63292"/>
        <dbReference type="Rhea" id="RHEA-COMP:11639"/>
        <dbReference type="Rhea" id="RHEA-COMP:16308"/>
        <dbReference type="ChEBI" id="CHEBI:15378"/>
        <dbReference type="ChEBI" id="CHEBI:17509"/>
        <dbReference type="ChEBI" id="CHEBI:59789"/>
        <dbReference type="ChEBI" id="CHEBI:74890"/>
        <dbReference type="ChEBI" id="CHEBI:146234"/>
    </reaction>
</comment>
<evidence type="ECO:0000256" key="3">
    <source>
        <dbReference type="ARBA" id="ARBA00022552"/>
    </source>
</evidence>
<dbReference type="InterPro" id="IPR022968">
    <property type="entry name" value="Tsr3-like"/>
</dbReference>
<keyword evidence="1 6" id="KW-0963">Cytoplasm</keyword>
<comment type="catalytic activity">
    <reaction evidence="6">
        <text>an N(1)-methylpseudouridine in rRNA + S-adenosyl-L-methionine = N(1)-methyl-N(3)-[(3S)-3-amino-3-carboxypropyl]pseudouridine in rRNA + S-methyl-5'-thioadenosine + H(+)</text>
        <dbReference type="Rhea" id="RHEA:63296"/>
        <dbReference type="Rhea" id="RHEA-COMP:11634"/>
        <dbReference type="Rhea" id="RHEA-COMP:16310"/>
        <dbReference type="ChEBI" id="CHEBI:15378"/>
        <dbReference type="ChEBI" id="CHEBI:17509"/>
        <dbReference type="ChEBI" id="CHEBI:59789"/>
        <dbReference type="ChEBI" id="CHEBI:74890"/>
        <dbReference type="ChEBI" id="CHEBI:146234"/>
        <dbReference type="EC" id="2.5.1.157"/>
    </reaction>
</comment>
<proteinExistence type="inferred from homology"/>
<evidence type="ECO:0000256" key="5">
    <source>
        <dbReference type="ARBA" id="ARBA00022691"/>
    </source>
</evidence>
<keyword evidence="2 6" id="KW-0690">Ribosome biogenesis</keyword>
<name>A0ABM5A683_VULVU</name>
<keyword evidence="3 6" id="KW-0698">rRNA processing</keyword>
<evidence type="ECO:0000256" key="2">
    <source>
        <dbReference type="ARBA" id="ARBA00022517"/>
    </source>
</evidence>
<dbReference type="RefSeq" id="XP_072610288.1">
    <property type="nucleotide sequence ID" value="XM_072754187.1"/>
</dbReference>
<protein>
    <recommendedName>
        <fullName evidence="6">18S rRNA aminocarboxypropyltransferase</fullName>
        <ecNumber evidence="6">2.5.1.157</ecNumber>
    </recommendedName>
</protein>
<comment type="subcellular location">
    <subcellularLocation>
        <location evidence="6">Cytoplasm</location>
    </subcellularLocation>
</comment>
<dbReference type="NCBIfam" id="NF002621">
    <property type="entry name" value="PRK02287.1"/>
    <property type="match status" value="1"/>
</dbReference>
<dbReference type="EC" id="2.5.1.157" evidence="6"/>
<evidence type="ECO:0000313" key="10">
    <source>
        <dbReference type="Proteomes" id="UP001652641"/>
    </source>
</evidence>
<comment type="function">
    <text evidence="6">Aminocarboxypropyltransferase that catalyzes the aminocarboxypropyl transfer on pseudouridine at position 1248 (Psi1248) in 18S rRNA. It constitutes the last step in biosynthesis of the hypermodified N1-methyl-N3-(3-amino-3-carboxypropyl) pseudouridine (m1acp3-Psi) conserved in eukaryotic 18S rRNA.</text>
</comment>
<dbReference type="InterPro" id="IPR007177">
    <property type="entry name" value="Tsr3_C"/>
</dbReference>
<dbReference type="InterPro" id="IPR007209">
    <property type="entry name" value="RNaseL-inhib-like_metal-bd_dom"/>
</dbReference>
<evidence type="ECO:0000256" key="7">
    <source>
        <dbReference type="SAM" id="MobiDB-lite"/>
    </source>
</evidence>
<feature type="binding site" evidence="6">
    <location>
        <position position="74"/>
    </location>
    <ligand>
        <name>S-adenosyl-L-methionine</name>
        <dbReference type="ChEBI" id="CHEBI:59789"/>
    </ligand>
</feature>
<keyword evidence="10" id="KW-1185">Reference proteome</keyword>
<evidence type="ECO:0000259" key="9">
    <source>
        <dbReference type="Pfam" id="PF04068"/>
    </source>
</evidence>
<feature type="binding site" evidence="6">
    <location>
        <position position="122"/>
    </location>
    <ligand>
        <name>S-adenosyl-L-methionine</name>
        <dbReference type="ChEBI" id="CHEBI:59789"/>
    </ligand>
</feature>
<comment type="similarity">
    <text evidence="6">Belongs to the TDD superfamily. TSR3 family.</text>
</comment>
<dbReference type="Proteomes" id="UP001652641">
    <property type="component" value="Chromosome 3"/>
</dbReference>
<dbReference type="PANTHER" id="PTHR20426:SF0">
    <property type="entry name" value="18S RRNA AMINOCARBOXYPROPYLTRANSFERASE"/>
    <property type="match status" value="1"/>
</dbReference>
<gene>
    <name evidence="11" type="primary">TSR3</name>
</gene>
<evidence type="ECO:0000256" key="1">
    <source>
        <dbReference type="ARBA" id="ARBA00022490"/>
    </source>
</evidence>
<evidence type="ECO:0000313" key="11">
    <source>
        <dbReference type="RefSeq" id="XP_072610288.1"/>
    </source>
</evidence>
<accession>A0ABM5A683</accession>